<gene>
    <name evidence="1" type="ORF">BpHYR1_007292</name>
</gene>
<dbReference type="EMBL" id="REGN01004548">
    <property type="protein sequence ID" value="RNA17046.1"/>
    <property type="molecule type" value="Genomic_DNA"/>
</dbReference>
<proteinExistence type="predicted"/>
<keyword evidence="2" id="KW-1185">Reference proteome</keyword>
<name>A0A3M7R0F9_BRAPC</name>
<accession>A0A3M7R0F9</accession>
<dbReference type="AlphaFoldDB" id="A0A3M7R0F9"/>
<sequence>MKVLFFLKLKKFWLPVTILSEISQFLVEENIIFFLSNNFTCYTKSLFIERTIILIKIGKIPRKNTENLEVLNLDLKSSLACYVISWSYIM</sequence>
<comment type="caution">
    <text evidence="1">The sequence shown here is derived from an EMBL/GenBank/DDBJ whole genome shotgun (WGS) entry which is preliminary data.</text>
</comment>
<organism evidence="1 2">
    <name type="scientific">Brachionus plicatilis</name>
    <name type="common">Marine rotifer</name>
    <name type="synonym">Brachionus muelleri</name>
    <dbReference type="NCBI Taxonomy" id="10195"/>
    <lineage>
        <taxon>Eukaryota</taxon>
        <taxon>Metazoa</taxon>
        <taxon>Spiralia</taxon>
        <taxon>Gnathifera</taxon>
        <taxon>Rotifera</taxon>
        <taxon>Eurotatoria</taxon>
        <taxon>Monogononta</taxon>
        <taxon>Pseudotrocha</taxon>
        <taxon>Ploima</taxon>
        <taxon>Brachionidae</taxon>
        <taxon>Brachionus</taxon>
    </lineage>
</organism>
<dbReference type="Proteomes" id="UP000276133">
    <property type="component" value="Unassembled WGS sequence"/>
</dbReference>
<evidence type="ECO:0000313" key="1">
    <source>
        <dbReference type="EMBL" id="RNA17046.1"/>
    </source>
</evidence>
<protein>
    <submittedName>
        <fullName evidence="1">Uncharacterized protein</fullName>
    </submittedName>
</protein>
<evidence type="ECO:0000313" key="2">
    <source>
        <dbReference type="Proteomes" id="UP000276133"/>
    </source>
</evidence>
<reference evidence="1 2" key="1">
    <citation type="journal article" date="2018" name="Sci. Rep.">
        <title>Genomic signatures of local adaptation to the degree of environmental predictability in rotifers.</title>
        <authorList>
            <person name="Franch-Gras L."/>
            <person name="Hahn C."/>
            <person name="Garcia-Roger E.M."/>
            <person name="Carmona M.J."/>
            <person name="Serra M."/>
            <person name="Gomez A."/>
        </authorList>
    </citation>
    <scope>NUCLEOTIDE SEQUENCE [LARGE SCALE GENOMIC DNA]</scope>
    <source>
        <strain evidence="1">HYR1</strain>
    </source>
</reference>